<evidence type="ECO:0000256" key="1">
    <source>
        <dbReference type="SAM" id="SignalP"/>
    </source>
</evidence>
<dbReference type="InterPro" id="IPR036582">
    <property type="entry name" value="Mao_N_sf"/>
</dbReference>
<dbReference type="InterPro" id="IPR012854">
    <property type="entry name" value="Cu_amine_oxidase-like_N"/>
</dbReference>
<proteinExistence type="predicted"/>
<dbReference type="PANTHER" id="PTHR40446">
    <property type="entry name" value="N-ACETYLGLUCOSAMINE-1-PHOSPHODIESTER ALPHA-N-ACETYLGLUCOSAMINIDASE"/>
    <property type="match status" value="1"/>
</dbReference>
<dbReference type="PANTHER" id="PTHR40446:SF2">
    <property type="entry name" value="N-ACETYLGLUCOSAMINE-1-PHOSPHODIESTER ALPHA-N-ACETYLGLUCOSAMINIDASE"/>
    <property type="match status" value="1"/>
</dbReference>
<keyword evidence="4" id="KW-0378">Hydrolase</keyword>
<keyword evidence="5" id="KW-1185">Reference proteome</keyword>
<dbReference type="AlphaFoldDB" id="A0A841TTG6"/>
<organism evidence="4 5">
    <name type="scientific">Cohnella xylanilytica</name>
    <dbReference type="NCBI Taxonomy" id="557555"/>
    <lineage>
        <taxon>Bacteria</taxon>
        <taxon>Bacillati</taxon>
        <taxon>Bacillota</taxon>
        <taxon>Bacilli</taxon>
        <taxon>Bacillales</taxon>
        <taxon>Paenibacillaceae</taxon>
        <taxon>Cohnella</taxon>
    </lineage>
</organism>
<protein>
    <submittedName>
        <fullName evidence="4">Phosphodiester glycosidase family protein</fullName>
    </submittedName>
</protein>
<feature type="domain" description="Copper amine oxidase-like N-terminal" evidence="2">
    <location>
        <begin position="39"/>
        <end position="127"/>
    </location>
</feature>
<dbReference type="EMBL" id="JACJVR010000030">
    <property type="protein sequence ID" value="MBB6691465.1"/>
    <property type="molecule type" value="Genomic_DNA"/>
</dbReference>
<sequence>MQTAWRAAAMAVALTMTAASSAGAAAKTNDKMYGYVDQEAGQTFVPIRFFSEQSGAAVQWDSAAKRVTIVKGDSKVTLTVGRKSADANGKKLELAAAPFSEGGVTYVPLRVVTEALGLDAKWNSSLAAVQLRQADRVVTLPAVEVGTRPASQTAFKRESRSFRVGSRTIKAELLTVSLLAPGVDLSVALARGKVGGTEELKGIAKRAGAVAAMNGTFFDAYTDSSVKNPYGYIATGGKIVWTAPGENRTVLAFDENNNVEFVDGLDFAERFEQGGIEGALQAGPRLVRDGKVAVDVKTEGFRDPKILTGGGARSAVGVTKDHKLILATVSGATIPQMAQIMKQAGALQAMNLDGGASSGLYYNGQYVTKPGRLISNALVILQSE</sequence>
<accession>A0A841TTG6</accession>
<evidence type="ECO:0000259" key="2">
    <source>
        <dbReference type="Pfam" id="PF07833"/>
    </source>
</evidence>
<dbReference type="Pfam" id="PF07833">
    <property type="entry name" value="Cu_amine_oxidN1"/>
    <property type="match status" value="1"/>
</dbReference>
<dbReference type="SUPFAM" id="SSF55383">
    <property type="entry name" value="Copper amine oxidase, domain N"/>
    <property type="match status" value="1"/>
</dbReference>
<evidence type="ECO:0000313" key="5">
    <source>
        <dbReference type="Proteomes" id="UP000553776"/>
    </source>
</evidence>
<name>A0A841TTG6_9BACL</name>
<dbReference type="Proteomes" id="UP000553776">
    <property type="component" value="Unassembled WGS sequence"/>
</dbReference>
<comment type="caution">
    <text evidence="4">The sequence shown here is derived from an EMBL/GenBank/DDBJ whole genome shotgun (WGS) entry which is preliminary data.</text>
</comment>
<reference evidence="4 5" key="1">
    <citation type="submission" date="2020-08" db="EMBL/GenBank/DDBJ databases">
        <title>Cohnella phylogeny.</title>
        <authorList>
            <person name="Dunlap C."/>
        </authorList>
    </citation>
    <scope>NUCLEOTIDE SEQUENCE [LARGE SCALE GENOMIC DNA]</scope>
    <source>
        <strain evidence="4 5">DSM 25239</strain>
    </source>
</reference>
<gene>
    <name evidence="4" type="ORF">H7B90_08655</name>
</gene>
<dbReference type="GO" id="GO:0016798">
    <property type="term" value="F:hydrolase activity, acting on glycosyl bonds"/>
    <property type="evidence" value="ECO:0007669"/>
    <property type="project" value="UniProtKB-KW"/>
</dbReference>
<feature type="domain" description="Phosphodiester glycosidase" evidence="3">
    <location>
        <begin position="208"/>
        <end position="380"/>
    </location>
</feature>
<dbReference type="Pfam" id="PF09992">
    <property type="entry name" value="NAGPA"/>
    <property type="match status" value="1"/>
</dbReference>
<evidence type="ECO:0000313" key="4">
    <source>
        <dbReference type="EMBL" id="MBB6691465.1"/>
    </source>
</evidence>
<dbReference type="Gene3D" id="3.30.457.10">
    <property type="entry name" value="Copper amine oxidase-like, N-terminal domain"/>
    <property type="match status" value="1"/>
</dbReference>
<dbReference type="InterPro" id="IPR018711">
    <property type="entry name" value="NAGPA"/>
</dbReference>
<keyword evidence="1" id="KW-0732">Signal</keyword>
<feature type="signal peptide" evidence="1">
    <location>
        <begin position="1"/>
        <end position="24"/>
    </location>
</feature>
<feature type="chain" id="PRO_5032583251" evidence="1">
    <location>
        <begin position="25"/>
        <end position="384"/>
    </location>
</feature>
<keyword evidence="4" id="KW-0326">Glycosidase</keyword>
<evidence type="ECO:0000259" key="3">
    <source>
        <dbReference type="Pfam" id="PF09992"/>
    </source>
</evidence>